<keyword evidence="12 18" id="KW-0548">Nucleotidyltransferase</keyword>
<keyword evidence="16" id="KW-0594">Phospholipid biosynthesis</keyword>
<comment type="caution">
    <text evidence="20">The sequence shown here is derived from an EMBL/GenBank/DDBJ whole genome shotgun (WGS) entry which is preliminary data.</text>
</comment>
<dbReference type="EMBL" id="JBHRSU010000031">
    <property type="protein sequence ID" value="MFC3101267.1"/>
    <property type="molecule type" value="Genomic_DNA"/>
</dbReference>
<evidence type="ECO:0000313" key="20">
    <source>
        <dbReference type="EMBL" id="MFC3101267.1"/>
    </source>
</evidence>
<keyword evidence="17" id="KW-1208">Phospholipid metabolism</keyword>
<feature type="transmembrane region" description="Helical" evidence="19">
    <location>
        <begin position="88"/>
        <end position="105"/>
    </location>
</feature>
<comment type="subcellular location">
    <subcellularLocation>
        <location evidence="2">Cell membrane</location>
        <topology evidence="2">Multi-pass membrane protein</topology>
    </subcellularLocation>
</comment>
<feature type="transmembrane region" description="Helical" evidence="19">
    <location>
        <begin position="157"/>
        <end position="176"/>
    </location>
</feature>
<keyword evidence="13 19" id="KW-1133">Transmembrane helix</keyword>
<dbReference type="EC" id="2.7.7.41" evidence="6 18"/>
<evidence type="ECO:0000256" key="6">
    <source>
        <dbReference type="ARBA" id="ARBA00012487"/>
    </source>
</evidence>
<evidence type="ECO:0000256" key="7">
    <source>
        <dbReference type="ARBA" id="ARBA00019373"/>
    </source>
</evidence>
<evidence type="ECO:0000256" key="10">
    <source>
        <dbReference type="ARBA" id="ARBA00022679"/>
    </source>
</evidence>
<dbReference type="PANTHER" id="PTHR46382:SF1">
    <property type="entry name" value="PHOSPHATIDATE CYTIDYLYLTRANSFERASE"/>
    <property type="match status" value="1"/>
</dbReference>
<dbReference type="Proteomes" id="UP001595378">
    <property type="component" value="Unassembled WGS sequence"/>
</dbReference>
<evidence type="ECO:0000256" key="14">
    <source>
        <dbReference type="ARBA" id="ARBA00023098"/>
    </source>
</evidence>
<evidence type="ECO:0000256" key="9">
    <source>
        <dbReference type="ARBA" id="ARBA00022516"/>
    </source>
</evidence>
<comment type="pathway">
    <text evidence="3 18">Phospholipid metabolism; CDP-diacylglycerol biosynthesis; CDP-diacylglycerol from sn-glycerol 3-phosphate: step 3/3.</text>
</comment>
<dbReference type="GO" id="GO:0016779">
    <property type="term" value="F:nucleotidyltransferase activity"/>
    <property type="evidence" value="ECO:0007669"/>
    <property type="project" value="UniProtKB-KW"/>
</dbReference>
<keyword evidence="9" id="KW-0444">Lipid biosynthesis</keyword>
<keyword evidence="14" id="KW-0443">Lipid metabolism</keyword>
<keyword evidence="8" id="KW-1003">Cell membrane</keyword>
<accession>A0ABV7EI25</accession>
<reference evidence="21" key="1">
    <citation type="journal article" date="2019" name="Int. J. Syst. Evol. Microbiol.">
        <title>The Global Catalogue of Microorganisms (GCM) 10K type strain sequencing project: providing services to taxonomists for standard genome sequencing and annotation.</title>
        <authorList>
            <consortium name="The Broad Institute Genomics Platform"/>
            <consortium name="The Broad Institute Genome Sequencing Center for Infectious Disease"/>
            <person name="Wu L."/>
            <person name="Ma J."/>
        </authorList>
    </citation>
    <scope>NUCLEOTIDE SEQUENCE [LARGE SCALE GENOMIC DNA]</scope>
    <source>
        <strain evidence="21">KCTC 52606</strain>
    </source>
</reference>
<dbReference type="PANTHER" id="PTHR46382">
    <property type="entry name" value="PHOSPHATIDATE CYTIDYLYLTRANSFERASE"/>
    <property type="match status" value="1"/>
</dbReference>
<proteinExistence type="inferred from homology"/>
<comment type="catalytic activity">
    <reaction evidence="1 18">
        <text>a 1,2-diacyl-sn-glycero-3-phosphate + CTP + H(+) = a CDP-1,2-diacyl-sn-glycerol + diphosphate</text>
        <dbReference type="Rhea" id="RHEA:16229"/>
        <dbReference type="ChEBI" id="CHEBI:15378"/>
        <dbReference type="ChEBI" id="CHEBI:33019"/>
        <dbReference type="ChEBI" id="CHEBI:37563"/>
        <dbReference type="ChEBI" id="CHEBI:58332"/>
        <dbReference type="ChEBI" id="CHEBI:58608"/>
        <dbReference type="EC" id="2.7.7.41"/>
    </reaction>
</comment>
<feature type="transmembrane region" description="Helical" evidence="19">
    <location>
        <begin position="9"/>
        <end position="30"/>
    </location>
</feature>
<evidence type="ECO:0000256" key="15">
    <source>
        <dbReference type="ARBA" id="ARBA00023136"/>
    </source>
</evidence>
<evidence type="ECO:0000256" key="17">
    <source>
        <dbReference type="ARBA" id="ARBA00023264"/>
    </source>
</evidence>
<keyword evidence="21" id="KW-1185">Reference proteome</keyword>
<evidence type="ECO:0000256" key="13">
    <source>
        <dbReference type="ARBA" id="ARBA00022989"/>
    </source>
</evidence>
<organism evidence="20 21">
    <name type="scientific">Alteraurantiacibacter lauratis</name>
    <dbReference type="NCBI Taxonomy" id="2054627"/>
    <lineage>
        <taxon>Bacteria</taxon>
        <taxon>Pseudomonadati</taxon>
        <taxon>Pseudomonadota</taxon>
        <taxon>Alphaproteobacteria</taxon>
        <taxon>Sphingomonadales</taxon>
        <taxon>Erythrobacteraceae</taxon>
        <taxon>Alteraurantiacibacter</taxon>
    </lineage>
</organism>
<evidence type="ECO:0000256" key="2">
    <source>
        <dbReference type="ARBA" id="ARBA00004651"/>
    </source>
</evidence>
<evidence type="ECO:0000256" key="8">
    <source>
        <dbReference type="ARBA" id="ARBA00022475"/>
    </source>
</evidence>
<evidence type="ECO:0000256" key="16">
    <source>
        <dbReference type="ARBA" id="ARBA00023209"/>
    </source>
</evidence>
<protein>
    <recommendedName>
        <fullName evidence="7 18">Phosphatidate cytidylyltransferase</fullName>
        <ecNumber evidence="6 18">2.7.7.41</ecNumber>
    </recommendedName>
</protein>
<keyword evidence="15 19" id="KW-0472">Membrane</keyword>
<name>A0ABV7EI25_9SPHN</name>
<dbReference type="InterPro" id="IPR000374">
    <property type="entry name" value="PC_trans"/>
</dbReference>
<evidence type="ECO:0000256" key="11">
    <source>
        <dbReference type="ARBA" id="ARBA00022692"/>
    </source>
</evidence>
<dbReference type="Pfam" id="PF01148">
    <property type="entry name" value="CTP_transf_1"/>
    <property type="match status" value="1"/>
</dbReference>
<evidence type="ECO:0000256" key="5">
    <source>
        <dbReference type="ARBA" id="ARBA00010185"/>
    </source>
</evidence>
<evidence type="ECO:0000256" key="18">
    <source>
        <dbReference type="RuleBase" id="RU003938"/>
    </source>
</evidence>
<dbReference type="RefSeq" id="WP_336919487.1">
    <property type="nucleotide sequence ID" value="NZ_JBANRN010000010.1"/>
</dbReference>
<evidence type="ECO:0000256" key="1">
    <source>
        <dbReference type="ARBA" id="ARBA00001698"/>
    </source>
</evidence>
<comment type="pathway">
    <text evidence="4">Lipid metabolism.</text>
</comment>
<gene>
    <name evidence="20" type="ORF">ACFODK_10230</name>
</gene>
<evidence type="ECO:0000313" key="21">
    <source>
        <dbReference type="Proteomes" id="UP001595378"/>
    </source>
</evidence>
<evidence type="ECO:0000256" key="3">
    <source>
        <dbReference type="ARBA" id="ARBA00005119"/>
    </source>
</evidence>
<feature type="transmembrane region" description="Helical" evidence="19">
    <location>
        <begin position="61"/>
        <end position="82"/>
    </location>
</feature>
<evidence type="ECO:0000256" key="12">
    <source>
        <dbReference type="ARBA" id="ARBA00022695"/>
    </source>
</evidence>
<evidence type="ECO:0000256" key="4">
    <source>
        <dbReference type="ARBA" id="ARBA00005189"/>
    </source>
</evidence>
<feature type="transmembrane region" description="Helical" evidence="19">
    <location>
        <begin position="125"/>
        <end position="145"/>
    </location>
</feature>
<keyword evidence="11 18" id="KW-0812">Transmembrane</keyword>
<comment type="similarity">
    <text evidence="5 18">Belongs to the CDS family.</text>
</comment>
<evidence type="ECO:0000256" key="19">
    <source>
        <dbReference type="SAM" id="Phobius"/>
    </source>
</evidence>
<sequence>MAGAKVSDLPLRVASAAVMLAVAGGALWLGGWWFDTLVALVALTCFAELARLVVKATPSLLWRIAGIAAGALYVALATRALIMLEREMIVGILALVIATDVGAYASGRSIGGPKIAPKISPSKTWAGLGGGMLAAALVTVALFYSNVGARALGELRVMTGVAFALGALLAVLAQAGDFLESWLKRKAGVKDSSRLIPGHGGVFDRVDGLLPVAIVAAELWYRGHP</sequence>
<dbReference type="PROSITE" id="PS01315">
    <property type="entry name" value="CDS"/>
    <property type="match status" value="1"/>
</dbReference>
<keyword evidence="10 18" id="KW-0808">Transferase</keyword>